<feature type="active site" description="Proton acceptor" evidence="4">
    <location>
        <position position="99"/>
    </location>
</feature>
<dbReference type="AlphaFoldDB" id="A0A3M0GBZ1"/>
<sequence>MVLTGAGTSTASGLADYRGPGAIPRSPMTYQEFVSSDIARRHYWARSTVGWPSFRVAQPNRVHHLVADLATVLPVTGVVTQNVDGLHQAAGSNPVLDLHGRLATVSCLTCGTVIDREALQATLLELNPEFASRLDYLARQAAGLPDGDAEVDRTEEFIYPDCPVCRGVLKPDVVYFGENADPAVVNASFDMLERSDALLVLGTSLSVMSGLRFVRRAARDSKRVIIVNDGTTRGDDLATHRIHGRLESVLEEFVGSLSNLPHP</sequence>
<dbReference type="PANTHER" id="PTHR11085">
    <property type="entry name" value="NAD-DEPENDENT PROTEIN DEACYLASE SIRTUIN-5, MITOCHONDRIAL-RELATED"/>
    <property type="match status" value="1"/>
</dbReference>
<evidence type="ECO:0000313" key="7">
    <source>
        <dbReference type="Proteomes" id="UP000275256"/>
    </source>
</evidence>
<evidence type="ECO:0000256" key="1">
    <source>
        <dbReference type="ARBA" id="ARBA00012928"/>
    </source>
</evidence>
<keyword evidence="4" id="KW-0862">Zinc</keyword>
<dbReference type="EC" id="2.3.1.286" evidence="1"/>
<dbReference type="PANTHER" id="PTHR11085:SF10">
    <property type="entry name" value="NAD-DEPENDENT PROTEIN DEACYLASE SIRTUIN-5, MITOCHONDRIAL-RELATED"/>
    <property type="match status" value="1"/>
</dbReference>
<dbReference type="EMBL" id="REFW01000001">
    <property type="protein sequence ID" value="RMB62414.1"/>
    <property type="molecule type" value="Genomic_DNA"/>
</dbReference>
<protein>
    <recommendedName>
        <fullName evidence="1">protein acetyllysine N-acetyltransferase</fullName>
        <ecNumber evidence="1">2.3.1.286</ecNumber>
    </recommendedName>
</protein>
<evidence type="ECO:0000256" key="2">
    <source>
        <dbReference type="ARBA" id="ARBA00022679"/>
    </source>
</evidence>
<dbReference type="OrthoDB" id="9800582at2"/>
<gene>
    <name evidence="6" type="ORF">EAX62_02530</name>
</gene>
<organism evidence="6 7">
    <name type="scientific">Tessaracoccus antarcticus</name>
    <dbReference type="NCBI Taxonomy" id="2479848"/>
    <lineage>
        <taxon>Bacteria</taxon>
        <taxon>Bacillati</taxon>
        <taxon>Actinomycetota</taxon>
        <taxon>Actinomycetes</taxon>
        <taxon>Propionibacteriales</taxon>
        <taxon>Propionibacteriaceae</taxon>
        <taxon>Tessaracoccus</taxon>
    </lineage>
</organism>
<accession>A0A3M0GBZ1</accession>
<keyword evidence="7" id="KW-1185">Reference proteome</keyword>
<comment type="caution">
    <text evidence="6">The sequence shown here is derived from an EMBL/GenBank/DDBJ whole genome shotgun (WGS) entry which is preliminary data.</text>
</comment>
<dbReference type="InterPro" id="IPR029035">
    <property type="entry name" value="DHS-like_NAD/FAD-binding_dom"/>
</dbReference>
<dbReference type="InterPro" id="IPR050134">
    <property type="entry name" value="NAD-dep_sirtuin_deacylases"/>
</dbReference>
<dbReference type="SUPFAM" id="SSF52467">
    <property type="entry name" value="DHS-like NAD/FAD-binding domain"/>
    <property type="match status" value="1"/>
</dbReference>
<keyword evidence="4" id="KW-0479">Metal-binding</keyword>
<dbReference type="Gene3D" id="3.30.1600.10">
    <property type="entry name" value="SIR2/SIRT2 'Small Domain"/>
    <property type="match status" value="1"/>
</dbReference>
<evidence type="ECO:0000259" key="5">
    <source>
        <dbReference type="PROSITE" id="PS50305"/>
    </source>
</evidence>
<dbReference type="GO" id="GO:0046872">
    <property type="term" value="F:metal ion binding"/>
    <property type="evidence" value="ECO:0007669"/>
    <property type="project" value="UniProtKB-KW"/>
</dbReference>
<evidence type="ECO:0000256" key="4">
    <source>
        <dbReference type="PROSITE-ProRule" id="PRU00236"/>
    </source>
</evidence>
<dbReference type="GO" id="GO:0070403">
    <property type="term" value="F:NAD+ binding"/>
    <property type="evidence" value="ECO:0007669"/>
    <property type="project" value="InterPro"/>
</dbReference>
<evidence type="ECO:0000256" key="3">
    <source>
        <dbReference type="ARBA" id="ARBA00023027"/>
    </source>
</evidence>
<keyword evidence="3" id="KW-0520">NAD</keyword>
<dbReference type="Proteomes" id="UP000275256">
    <property type="component" value="Unassembled WGS sequence"/>
</dbReference>
<proteinExistence type="predicted"/>
<feature type="binding site" evidence="4">
    <location>
        <position position="162"/>
    </location>
    <ligand>
        <name>Zn(2+)</name>
        <dbReference type="ChEBI" id="CHEBI:29105"/>
    </ligand>
</feature>
<dbReference type="InterPro" id="IPR003000">
    <property type="entry name" value="Sirtuin"/>
</dbReference>
<reference evidence="6 7" key="1">
    <citation type="submission" date="2018-10" db="EMBL/GenBank/DDBJ databases">
        <title>Tessaracoccus antarcticuss sp. nov., isolated from sediment.</title>
        <authorList>
            <person name="Zhou L.Y."/>
            <person name="Du Z.J."/>
        </authorList>
    </citation>
    <scope>NUCLEOTIDE SEQUENCE [LARGE SCALE GENOMIC DNA]</scope>
    <source>
        <strain evidence="6 7">JDX10</strain>
    </source>
</reference>
<dbReference type="InterPro" id="IPR026591">
    <property type="entry name" value="Sirtuin_cat_small_dom_sf"/>
</dbReference>
<dbReference type="PROSITE" id="PS50305">
    <property type="entry name" value="SIRTUIN"/>
    <property type="match status" value="1"/>
</dbReference>
<feature type="binding site" evidence="4">
    <location>
        <position position="165"/>
    </location>
    <ligand>
        <name>Zn(2+)</name>
        <dbReference type="ChEBI" id="CHEBI:29105"/>
    </ligand>
</feature>
<dbReference type="Gene3D" id="3.40.50.1220">
    <property type="entry name" value="TPP-binding domain"/>
    <property type="match status" value="1"/>
</dbReference>
<name>A0A3M0GBZ1_9ACTN</name>
<dbReference type="Pfam" id="PF02146">
    <property type="entry name" value="SIR2"/>
    <property type="match status" value="1"/>
</dbReference>
<dbReference type="GO" id="GO:0017136">
    <property type="term" value="F:histone deacetylase activity, NAD-dependent"/>
    <property type="evidence" value="ECO:0007669"/>
    <property type="project" value="TreeGrafter"/>
</dbReference>
<feature type="binding site" evidence="4">
    <location>
        <position position="110"/>
    </location>
    <ligand>
        <name>Zn(2+)</name>
        <dbReference type="ChEBI" id="CHEBI:29105"/>
    </ligand>
</feature>
<dbReference type="InterPro" id="IPR026590">
    <property type="entry name" value="Ssirtuin_cat_dom"/>
</dbReference>
<evidence type="ECO:0000313" key="6">
    <source>
        <dbReference type="EMBL" id="RMB62414.1"/>
    </source>
</evidence>
<feature type="domain" description="Deacetylase sirtuin-type" evidence="5">
    <location>
        <begin position="1"/>
        <end position="263"/>
    </location>
</feature>
<keyword evidence="2" id="KW-0808">Transferase</keyword>
<feature type="binding site" evidence="4">
    <location>
        <position position="107"/>
    </location>
    <ligand>
        <name>Zn(2+)</name>
        <dbReference type="ChEBI" id="CHEBI:29105"/>
    </ligand>
</feature>